<dbReference type="InterPro" id="IPR052894">
    <property type="entry name" value="AsmA-related"/>
</dbReference>
<proteinExistence type="predicted"/>
<feature type="domain" description="AsmA" evidence="2">
    <location>
        <begin position="176"/>
        <end position="538"/>
    </location>
</feature>
<evidence type="ECO:0000256" key="1">
    <source>
        <dbReference type="SAM" id="MobiDB-lite"/>
    </source>
</evidence>
<feature type="domain" description="AsmA" evidence="2">
    <location>
        <begin position="4"/>
        <end position="116"/>
    </location>
</feature>
<dbReference type="PANTHER" id="PTHR30441:SF9">
    <property type="entry name" value="ASMA FAMILY PROTEIN YHJG"/>
    <property type="match status" value="1"/>
</dbReference>
<comment type="caution">
    <text evidence="3">The sequence shown here is derived from an EMBL/GenBank/DDBJ whole genome shotgun (WGS) entry which is preliminary data.</text>
</comment>
<dbReference type="Proteomes" id="UP000620596">
    <property type="component" value="Unassembled WGS sequence"/>
</dbReference>
<organism evidence="3 4">
    <name type="scientific">Polaromonas eurypsychrophila</name>
    <dbReference type="NCBI Taxonomy" id="1614635"/>
    <lineage>
        <taxon>Bacteria</taxon>
        <taxon>Pseudomonadati</taxon>
        <taxon>Pseudomonadota</taxon>
        <taxon>Betaproteobacteria</taxon>
        <taxon>Burkholderiales</taxon>
        <taxon>Comamonadaceae</taxon>
        <taxon>Polaromonas</taxon>
    </lineage>
</organism>
<evidence type="ECO:0000259" key="2">
    <source>
        <dbReference type="Pfam" id="PF05170"/>
    </source>
</evidence>
<evidence type="ECO:0000313" key="4">
    <source>
        <dbReference type="Proteomes" id="UP000620596"/>
    </source>
</evidence>
<dbReference type="PANTHER" id="PTHR30441">
    <property type="entry name" value="DUF748 DOMAIN-CONTAINING PROTEIN"/>
    <property type="match status" value="1"/>
</dbReference>
<sequence>MGAVLLFALVLLAVFFPWDWLRGPLNRYVSEQSGRKFEITRKLDVKLGLTTRVFADGIEFANPDWARDPYLVKAESAEFEIKLWPLLRGQVALPLISLQQPVFGLQIQPDGRRTWALGRDTADAGTVPVIDALVVDRGTLNYLAEAQGADIKTEFAIAGANPGTNAASGQGDMPLNYKARGTWKKEAFAAEGRTGSVLQLSDTQSQPFPIEVKASAGRTTLQAKGSIGNLAALDNLDASFDLKGQTLADLYKILGVVLPDTRVYAVRGHLSKQGRVWNVSGIQGRLGQSDLAGQLVYDKSAPVALLSGKLASKSLDFEDLGPLVGVPTDASGKTTKTVATSASSSAPKQVQVAGKVLPTAELDFERLKTMNADVWFKAAEVKNAKGLPLERIDSHIKLNDGVLQLDPLDLGVAGGKLTGLIRIDANARPVKMQARLDARTLQLARLFPRIEATKGSLGRLNGRIDLAGSGNSISKVLGSSSGTMALLMGKGEISAVLMEFMGLDGGEIIQFFMAGDKNITLRCAAAAFDVKQGLMSSRAILLDTADTVINGNGQISLVDETLNLVLYPEPKDKSILSLRSPLRVTGTFARPSATPDKAALVKRGGFALLLGALNPLLALAATVETGPGKDADCEGVLATASPVKPPEKPAAATPTPGKK</sequence>
<keyword evidence="4" id="KW-1185">Reference proteome</keyword>
<name>A0A916SF35_9BURK</name>
<evidence type="ECO:0000313" key="3">
    <source>
        <dbReference type="EMBL" id="GGA94187.1"/>
    </source>
</evidence>
<dbReference type="AlphaFoldDB" id="A0A916SF35"/>
<dbReference type="EMBL" id="BMIG01000004">
    <property type="protein sequence ID" value="GGA94187.1"/>
    <property type="molecule type" value="Genomic_DNA"/>
</dbReference>
<reference evidence="3" key="1">
    <citation type="journal article" date="2014" name="Int. J. Syst. Evol. Microbiol.">
        <title>Complete genome sequence of Corynebacterium casei LMG S-19264T (=DSM 44701T), isolated from a smear-ripened cheese.</title>
        <authorList>
            <consortium name="US DOE Joint Genome Institute (JGI-PGF)"/>
            <person name="Walter F."/>
            <person name="Albersmeier A."/>
            <person name="Kalinowski J."/>
            <person name="Ruckert C."/>
        </authorList>
    </citation>
    <scope>NUCLEOTIDE SEQUENCE</scope>
    <source>
        <strain evidence="3">CGMCC 1.15322</strain>
    </source>
</reference>
<feature type="region of interest" description="Disordered" evidence="1">
    <location>
        <begin position="630"/>
        <end position="659"/>
    </location>
</feature>
<protein>
    <submittedName>
        <fullName evidence="3">Membrane protein</fullName>
    </submittedName>
</protein>
<dbReference type="InterPro" id="IPR007844">
    <property type="entry name" value="AsmA"/>
</dbReference>
<reference evidence="3" key="2">
    <citation type="submission" date="2020-09" db="EMBL/GenBank/DDBJ databases">
        <authorList>
            <person name="Sun Q."/>
            <person name="Zhou Y."/>
        </authorList>
    </citation>
    <scope>NUCLEOTIDE SEQUENCE</scope>
    <source>
        <strain evidence="3">CGMCC 1.15322</strain>
    </source>
</reference>
<feature type="compositionally biased region" description="Low complexity" evidence="1">
    <location>
        <begin position="649"/>
        <end position="659"/>
    </location>
</feature>
<dbReference type="GO" id="GO:0090313">
    <property type="term" value="P:regulation of protein targeting to membrane"/>
    <property type="evidence" value="ECO:0007669"/>
    <property type="project" value="TreeGrafter"/>
</dbReference>
<accession>A0A916SF35</accession>
<dbReference type="GO" id="GO:0005886">
    <property type="term" value="C:plasma membrane"/>
    <property type="evidence" value="ECO:0007669"/>
    <property type="project" value="TreeGrafter"/>
</dbReference>
<dbReference type="Pfam" id="PF05170">
    <property type="entry name" value="AsmA"/>
    <property type="match status" value="2"/>
</dbReference>
<gene>
    <name evidence="3" type="ORF">GCM10011496_14060</name>
</gene>